<gene>
    <name evidence="2" type="ORF">H9813_09695</name>
</gene>
<dbReference type="InterPro" id="IPR010540">
    <property type="entry name" value="CmpB_TMEM229"/>
</dbReference>
<name>A0A9D2E5B7_9FIRM</name>
<dbReference type="Pfam" id="PF06541">
    <property type="entry name" value="ABC_trans_CmpB"/>
    <property type="match status" value="1"/>
</dbReference>
<sequence length="177" mass="19842">MTWFGYTPAQWALFFFLYSFLGWIWESGYVSLREKRWMNRGFLNGPLLPIYGFGAVFILLFTLPVAANPLLVFLMGMAGATLLEYVTGSFLENTFHVRYWDYSMYRWNLHGHICLTASLFWGLFSLVQVRLIHPFFSGWVTALPAPVAGAAALALALPAAADALASVRGAGRRHPAL</sequence>
<feature type="transmembrane region" description="Helical" evidence="1">
    <location>
        <begin position="69"/>
        <end position="86"/>
    </location>
</feature>
<keyword evidence="1" id="KW-0472">Membrane</keyword>
<feature type="transmembrane region" description="Helical" evidence="1">
    <location>
        <begin position="147"/>
        <end position="167"/>
    </location>
</feature>
<feature type="transmembrane region" description="Helical" evidence="1">
    <location>
        <begin position="107"/>
        <end position="127"/>
    </location>
</feature>
<evidence type="ECO:0000313" key="2">
    <source>
        <dbReference type="EMBL" id="HIZ31483.1"/>
    </source>
</evidence>
<keyword evidence="1" id="KW-1133">Transmembrane helix</keyword>
<protein>
    <submittedName>
        <fullName evidence="2">ABC transporter permease</fullName>
    </submittedName>
</protein>
<organism evidence="2 3">
    <name type="scientific">Candidatus Allofournierella merdipullorum</name>
    <dbReference type="NCBI Taxonomy" id="2838595"/>
    <lineage>
        <taxon>Bacteria</taxon>
        <taxon>Bacillati</taxon>
        <taxon>Bacillota</taxon>
        <taxon>Clostridia</taxon>
        <taxon>Eubacteriales</taxon>
        <taxon>Oscillospiraceae</taxon>
        <taxon>Allofournierella</taxon>
    </lineage>
</organism>
<dbReference type="AlphaFoldDB" id="A0A9D2E5B7"/>
<proteinExistence type="predicted"/>
<evidence type="ECO:0000313" key="3">
    <source>
        <dbReference type="Proteomes" id="UP000824035"/>
    </source>
</evidence>
<reference evidence="2" key="1">
    <citation type="journal article" date="2021" name="PeerJ">
        <title>Extensive microbial diversity within the chicken gut microbiome revealed by metagenomics and culture.</title>
        <authorList>
            <person name="Gilroy R."/>
            <person name="Ravi A."/>
            <person name="Getino M."/>
            <person name="Pursley I."/>
            <person name="Horton D.L."/>
            <person name="Alikhan N.F."/>
            <person name="Baker D."/>
            <person name="Gharbi K."/>
            <person name="Hall N."/>
            <person name="Watson M."/>
            <person name="Adriaenssens E.M."/>
            <person name="Foster-Nyarko E."/>
            <person name="Jarju S."/>
            <person name="Secka A."/>
            <person name="Antonio M."/>
            <person name="Oren A."/>
            <person name="Chaudhuri R.R."/>
            <person name="La Ragione R."/>
            <person name="Hildebrand F."/>
            <person name="Pallen M.J."/>
        </authorList>
    </citation>
    <scope>NUCLEOTIDE SEQUENCE</scope>
    <source>
        <strain evidence="2">ChiGjej4B4-18154</strain>
    </source>
</reference>
<reference evidence="2" key="2">
    <citation type="submission" date="2021-04" db="EMBL/GenBank/DDBJ databases">
        <authorList>
            <person name="Gilroy R."/>
        </authorList>
    </citation>
    <scope>NUCLEOTIDE SEQUENCE</scope>
    <source>
        <strain evidence="2">ChiGjej4B4-18154</strain>
    </source>
</reference>
<dbReference type="EMBL" id="DXBV01000099">
    <property type="protein sequence ID" value="HIZ31483.1"/>
    <property type="molecule type" value="Genomic_DNA"/>
</dbReference>
<evidence type="ECO:0000256" key="1">
    <source>
        <dbReference type="SAM" id="Phobius"/>
    </source>
</evidence>
<accession>A0A9D2E5B7</accession>
<keyword evidence="1" id="KW-0812">Transmembrane</keyword>
<feature type="transmembrane region" description="Helical" evidence="1">
    <location>
        <begin position="42"/>
        <end position="63"/>
    </location>
</feature>
<feature type="transmembrane region" description="Helical" evidence="1">
    <location>
        <begin position="12"/>
        <end position="30"/>
    </location>
</feature>
<dbReference type="Proteomes" id="UP000824035">
    <property type="component" value="Unassembled WGS sequence"/>
</dbReference>
<comment type="caution">
    <text evidence="2">The sequence shown here is derived from an EMBL/GenBank/DDBJ whole genome shotgun (WGS) entry which is preliminary data.</text>
</comment>